<proteinExistence type="predicted"/>
<evidence type="ECO:0000313" key="3">
    <source>
        <dbReference type="Proteomes" id="UP001140949"/>
    </source>
</evidence>
<reference evidence="2" key="1">
    <citation type="journal article" date="2023" name="GigaByte">
        <title>Genome assembly of the bearded iris, Iris pallida Lam.</title>
        <authorList>
            <person name="Bruccoleri R.E."/>
            <person name="Oakeley E.J."/>
            <person name="Faust A.M.E."/>
            <person name="Altorfer M."/>
            <person name="Dessus-Babus S."/>
            <person name="Burckhardt D."/>
            <person name="Oertli M."/>
            <person name="Naumann U."/>
            <person name="Petersen F."/>
            <person name="Wong J."/>
        </authorList>
    </citation>
    <scope>NUCLEOTIDE SEQUENCE</scope>
    <source>
        <strain evidence="2">GSM-AAB239-AS_SAM_17_03QT</strain>
    </source>
</reference>
<name>A0AAX6HV30_IRIPA</name>
<feature type="region of interest" description="Disordered" evidence="1">
    <location>
        <begin position="1"/>
        <end position="39"/>
    </location>
</feature>
<comment type="caution">
    <text evidence="2">The sequence shown here is derived from an EMBL/GenBank/DDBJ whole genome shotgun (WGS) entry which is preliminary data.</text>
</comment>
<accession>A0AAX6HV30</accession>
<evidence type="ECO:0000313" key="2">
    <source>
        <dbReference type="EMBL" id="KAJ6844571.1"/>
    </source>
</evidence>
<reference evidence="2" key="2">
    <citation type="submission" date="2023-04" db="EMBL/GenBank/DDBJ databases">
        <authorList>
            <person name="Bruccoleri R.E."/>
            <person name="Oakeley E.J."/>
            <person name="Faust A.-M."/>
            <person name="Dessus-Babus S."/>
            <person name="Altorfer M."/>
            <person name="Burckhardt D."/>
            <person name="Oertli M."/>
            <person name="Naumann U."/>
            <person name="Petersen F."/>
            <person name="Wong J."/>
        </authorList>
    </citation>
    <scope>NUCLEOTIDE SEQUENCE</scope>
    <source>
        <strain evidence="2">GSM-AAB239-AS_SAM_17_03QT</strain>
        <tissue evidence="2">Leaf</tissue>
    </source>
</reference>
<organism evidence="2 3">
    <name type="scientific">Iris pallida</name>
    <name type="common">Sweet iris</name>
    <dbReference type="NCBI Taxonomy" id="29817"/>
    <lineage>
        <taxon>Eukaryota</taxon>
        <taxon>Viridiplantae</taxon>
        <taxon>Streptophyta</taxon>
        <taxon>Embryophyta</taxon>
        <taxon>Tracheophyta</taxon>
        <taxon>Spermatophyta</taxon>
        <taxon>Magnoliopsida</taxon>
        <taxon>Liliopsida</taxon>
        <taxon>Asparagales</taxon>
        <taxon>Iridaceae</taxon>
        <taxon>Iridoideae</taxon>
        <taxon>Irideae</taxon>
        <taxon>Iris</taxon>
    </lineage>
</organism>
<feature type="compositionally biased region" description="Basic residues" evidence="1">
    <location>
        <begin position="8"/>
        <end position="22"/>
    </location>
</feature>
<keyword evidence="3" id="KW-1185">Reference proteome</keyword>
<evidence type="ECO:0000256" key="1">
    <source>
        <dbReference type="SAM" id="MobiDB-lite"/>
    </source>
</evidence>
<dbReference type="AlphaFoldDB" id="A0AAX6HV30"/>
<sequence length="82" mass="9274">MSSASHGTHSRAQPRRRLRHRASLPVASPASIRLPRPPLTQRRTRGLVVARVRSLRPMPGFRRGLTLFPREGTLKKLSEELC</sequence>
<dbReference type="Proteomes" id="UP001140949">
    <property type="component" value="Unassembled WGS sequence"/>
</dbReference>
<dbReference type="EMBL" id="JANAVB010006599">
    <property type="protein sequence ID" value="KAJ6844571.1"/>
    <property type="molecule type" value="Genomic_DNA"/>
</dbReference>
<protein>
    <submittedName>
        <fullName evidence="2">Uncharacterized protein</fullName>
    </submittedName>
</protein>
<gene>
    <name evidence="2" type="ORF">M6B38_293255</name>
</gene>